<feature type="compositionally biased region" description="Basic and acidic residues" evidence="12">
    <location>
        <begin position="40"/>
        <end position="54"/>
    </location>
</feature>
<evidence type="ECO:0000256" key="3">
    <source>
        <dbReference type="ARBA" id="ARBA00022741"/>
    </source>
</evidence>
<dbReference type="PANTHER" id="PTHR24350">
    <property type="entry name" value="SERINE/THREONINE-PROTEIN KINASE IAL-RELATED"/>
    <property type="match status" value="1"/>
</dbReference>
<feature type="compositionally biased region" description="Low complexity" evidence="12">
    <location>
        <begin position="1007"/>
        <end position="1018"/>
    </location>
</feature>
<comment type="catalytic activity">
    <reaction evidence="10">
        <text>L-seryl-[protein] + ATP = O-phospho-L-seryl-[protein] + ADP + H(+)</text>
        <dbReference type="Rhea" id="RHEA:17989"/>
        <dbReference type="Rhea" id="RHEA-COMP:9863"/>
        <dbReference type="Rhea" id="RHEA-COMP:11604"/>
        <dbReference type="ChEBI" id="CHEBI:15378"/>
        <dbReference type="ChEBI" id="CHEBI:29999"/>
        <dbReference type="ChEBI" id="CHEBI:30616"/>
        <dbReference type="ChEBI" id="CHEBI:83421"/>
        <dbReference type="ChEBI" id="CHEBI:456216"/>
        <dbReference type="EC" id="2.7.11.1"/>
    </reaction>
</comment>
<feature type="domain" description="Protein kinase" evidence="13">
    <location>
        <begin position="1349"/>
        <end position="1613"/>
    </location>
</feature>
<dbReference type="InterPro" id="IPR011009">
    <property type="entry name" value="Kinase-like_dom_sf"/>
</dbReference>
<dbReference type="FunFam" id="3.30.200.20:FF:000042">
    <property type="entry name" value="Aurora kinase A"/>
    <property type="match status" value="1"/>
</dbReference>
<organism evidence="14 15">
    <name type="scientific">Plasmodium ovale curtisi</name>
    <dbReference type="NCBI Taxonomy" id="864141"/>
    <lineage>
        <taxon>Eukaryota</taxon>
        <taxon>Sar</taxon>
        <taxon>Alveolata</taxon>
        <taxon>Apicomplexa</taxon>
        <taxon>Aconoidasida</taxon>
        <taxon>Haemosporida</taxon>
        <taxon>Plasmodiidae</taxon>
        <taxon>Plasmodium</taxon>
        <taxon>Plasmodium (Plasmodium)</taxon>
    </lineage>
</organism>
<evidence type="ECO:0000256" key="11">
    <source>
        <dbReference type="SAM" id="Coils"/>
    </source>
</evidence>
<feature type="binding site" evidence="7 9">
    <location>
        <position position="1378"/>
    </location>
    <ligand>
        <name>ATP</name>
        <dbReference type="ChEBI" id="CHEBI:30616"/>
    </ligand>
</feature>
<gene>
    <name evidence="14" type="ORF">POVCU2_0019200</name>
</gene>
<feature type="region of interest" description="Disordered" evidence="12">
    <location>
        <begin position="1188"/>
        <end position="1273"/>
    </location>
</feature>
<evidence type="ECO:0000256" key="4">
    <source>
        <dbReference type="ARBA" id="ARBA00022777"/>
    </source>
</evidence>
<evidence type="ECO:0000256" key="6">
    <source>
        <dbReference type="PIRSR" id="PIRSR630616-1"/>
    </source>
</evidence>
<dbReference type="SMART" id="SM00220">
    <property type="entry name" value="S_TKc"/>
    <property type="match status" value="1"/>
</dbReference>
<keyword evidence="3 7" id="KW-0547">Nucleotide-binding</keyword>
<feature type="binding site" evidence="7">
    <location>
        <position position="1359"/>
    </location>
    <ligand>
        <name>ATP</name>
        <dbReference type="ChEBI" id="CHEBI:30616"/>
    </ligand>
</feature>
<reference evidence="15" key="1">
    <citation type="submission" date="2016-05" db="EMBL/GenBank/DDBJ databases">
        <authorList>
            <person name="Naeem Raeece"/>
        </authorList>
    </citation>
    <scope>NUCLEOTIDE SEQUENCE [LARGE SCALE GENOMIC DNA]</scope>
</reference>
<dbReference type="CDD" id="cd14007">
    <property type="entry name" value="STKc_Aurora"/>
    <property type="match status" value="1"/>
</dbReference>
<name>A0A1A8VUW6_PLAOA</name>
<feature type="coiled-coil region" evidence="11">
    <location>
        <begin position="181"/>
        <end position="215"/>
    </location>
</feature>
<feature type="compositionally biased region" description="Low complexity" evidence="12">
    <location>
        <begin position="800"/>
        <end position="809"/>
    </location>
</feature>
<evidence type="ECO:0000256" key="5">
    <source>
        <dbReference type="ARBA" id="ARBA00022840"/>
    </source>
</evidence>
<evidence type="ECO:0000256" key="9">
    <source>
        <dbReference type="PROSITE-ProRule" id="PRU10141"/>
    </source>
</evidence>
<feature type="binding site" evidence="7">
    <location>
        <position position="1502"/>
    </location>
    <ligand>
        <name>ATP</name>
        <dbReference type="ChEBI" id="CHEBI:30616"/>
    </ligand>
</feature>
<feature type="compositionally biased region" description="Basic and acidic residues" evidence="12">
    <location>
        <begin position="543"/>
        <end position="571"/>
    </location>
</feature>
<evidence type="ECO:0000256" key="1">
    <source>
        <dbReference type="ARBA" id="ARBA00022527"/>
    </source>
</evidence>
<keyword evidence="5 7" id="KW-0067">ATP-binding</keyword>
<dbReference type="Pfam" id="PF00069">
    <property type="entry name" value="Pkinase"/>
    <property type="match status" value="1"/>
</dbReference>
<evidence type="ECO:0000256" key="7">
    <source>
        <dbReference type="PIRSR" id="PIRSR630616-2"/>
    </source>
</evidence>
<accession>A0A1A8VUW6</accession>
<evidence type="ECO:0000259" key="13">
    <source>
        <dbReference type="PROSITE" id="PS50011"/>
    </source>
</evidence>
<comment type="similarity">
    <text evidence="10">Belongs to the protein kinase superfamily. Ser/Thr protein kinase family. Aurora subfamily.</text>
</comment>
<feature type="compositionally biased region" description="Polar residues" evidence="12">
    <location>
        <begin position="810"/>
        <end position="820"/>
    </location>
</feature>
<comment type="catalytic activity">
    <reaction evidence="10">
        <text>L-threonyl-[protein] + ATP = O-phospho-L-threonyl-[protein] + ADP + H(+)</text>
        <dbReference type="Rhea" id="RHEA:46608"/>
        <dbReference type="Rhea" id="RHEA-COMP:11060"/>
        <dbReference type="Rhea" id="RHEA-COMP:11605"/>
        <dbReference type="ChEBI" id="CHEBI:15378"/>
        <dbReference type="ChEBI" id="CHEBI:30013"/>
        <dbReference type="ChEBI" id="CHEBI:30616"/>
        <dbReference type="ChEBI" id="CHEBI:61977"/>
        <dbReference type="ChEBI" id="CHEBI:456216"/>
        <dbReference type="EC" id="2.7.11.1"/>
    </reaction>
</comment>
<feature type="compositionally biased region" description="Basic and acidic residues" evidence="12">
    <location>
        <begin position="1098"/>
        <end position="1115"/>
    </location>
</feature>
<dbReference type="InterPro" id="IPR030616">
    <property type="entry name" value="Aur-like"/>
</dbReference>
<keyword evidence="4 10" id="KW-0418">Kinase</keyword>
<dbReference type="PROSITE" id="PS00107">
    <property type="entry name" value="PROTEIN_KINASE_ATP"/>
    <property type="match status" value="1"/>
</dbReference>
<feature type="region of interest" description="Disordered" evidence="12">
    <location>
        <begin position="1090"/>
        <end position="1134"/>
    </location>
</feature>
<dbReference type="InterPro" id="IPR000719">
    <property type="entry name" value="Prot_kinase_dom"/>
</dbReference>
<evidence type="ECO:0000256" key="12">
    <source>
        <dbReference type="SAM" id="MobiDB-lite"/>
    </source>
</evidence>
<dbReference type="Proteomes" id="UP000078560">
    <property type="component" value="Unassembled WGS sequence"/>
</dbReference>
<feature type="region of interest" description="Disordered" evidence="12">
    <location>
        <begin position="800"/>
        <end position="820"/>
    </location>
</feature>
<keyword evidence="2 10" id="KW-0808">Transferase</keyword>
<protein>
    <recommendedName>
        <fullName evidence="10">Aurora kinase</fullName>
        <ecNumber evidence="10">2.7.11.1</ecNumber>
    </recommendedName>
</protein>
<dbReference type="SUPFAM" id="SSF56112">
    <property type="entry name" value="Protein kinase-like (PK-like)"/>
    <property type="match status" value="1"/>
</dbReference>
<evidence type="ECO:0000313" key="15">
    <source>
        <dbReference type="Proteomes" id="UP000078560"/>
    </source>
</evidence>
<feature type="region of interest" description="Disordered" evidence="12">
    <location>
        <begin position="997"/>
        <end position="1030"/>
    </location>
</feature>
<proteinExistence type="inferred from homology"/>
<feature type="active site" description="Proton acceptor" evidence="6">
    <location>
        <position position="1473"/>
    </location>
</feature>
<feature type="compositionally biased region" description="Low complexity" evidence="12">
    <location>
        <begin position="55"/>
        <end position="64"/>
    </location>
</feature>
<dbReference type="InterPro" id="IPR017441">
    <property type="entry name" value="Protein_kinase_ATP_BS"/>
</dbReference>
<keyword evidence="11" id="KW-0175">Coiled coil</keyword>
<evidence type="ECO:0000256" key="2">
    <source>
        <dbReference type="ARBA" id="ARBA00022679"/>
    </source>
</evidence>
<feature type="cross-link" description="Glycyl lysine isopeptide (Lys-Gly) (interchain with G-Cter in SUMO2)" evidence="8">
    <location>
        <position position="1475"/>
    </location>
</feature>
<feature type="compositionally biased region" description="Basic and acidic residues" evidence="12">
    <location>
        <begin position="1221"/>
        <end position="1233"/>
    </location>
</feature>
<dbReference type="GO" id="GO:0005524">
    <property type="term" value="F:ATP binding"/>
    <property type="evidence" value="ECO:0007669"/>
    <property type="project" value="UniProtKB-UniRule"/>
</dbReference>
<dbReference type="GO" id="GO:0004674">
    <property type="term" value="F:protein serine/threonine kinase activity"/>
    <property type="evidence" value="ECO:0007669"/>
    <property type="project" value="UniProtKB-KW"/>
</dbReference>
<feature type="region of interest" description="Disordered" evidence="12">
    <location>
        <begin position="38"/>
        <end position="92"/>
    </location>
</feature>
<dbReference type="Gene3D" id="1.10.510.10">
    <property type="entry name" value="Transferase(Phosphotransferase) domain 1"/>
    <property type="match status" value="1"/>
</dbReference>
<feature type="binding site" evidence="7">
    <location>
        <begin position="1427"/>
        <end position="1429"/>
    </location>
    <ligand>
        <name>ATP</name>
        <dbReference type="ChEBI" id="CHEBI:30616"/>
    </ligand>
</feature>
<dbReference type="PROSITE" id="PS50011">
    <property type="entry name" value="PROTEIN_KINASE_DOM"/>
    <property type="match status" value="1"/>
</dbReference>
<feature type="region of interest" description="Disordered" evidence="12">
    <location>
        <begin position="543"/>
        <end position="580"/>
    </location>
</feature>
<dbReference type="InterPro" id="IPR008271">
    <property type="entry name" value="Ser/Thr_kinase_AS"/>
</dbReference>
<keyword evidence="1 10" id="KW-0723">Serine/threonine-protein kinase</keyword>
<evidence type="ECO:0000313" key="14">
    <source>
        <dbReference type="EMBL" id="SBS83147.1"/>
    </source>
</evidence>
<feature type="compositionally biased region" description="Polar residues" evidence="12">
    <location>
        <begin position="1117"/>
        <end position="1126"/>
    </location>
</feature>
<sequence>MNENVKGNNYERAEDIQKRKKTTSEIVYGVFKAKTFIKPKQREVKSHSEQKMKVSYESSVSSKSHGNKPKRSIPQRSIPGRGIPQGNKRQGDIFAEQGVKDLKRKMTNLVDKKENMQGVFHKSELNSFPKYAQTAFAKDESTERDIMNCVSVRGNKDLSTNMKIDKEKNYFTTNGDHYNNMDHTEKDSERLNNEYNICEKKNEKLQNRLNSSTSKDAFPLNHNAAKHKDDIHIRRNNTSLDAFHKRKRERDEHVDNEKKKPTYSYNKEDYYSAANMYTHTNDVSMHLALNQRRGSNENIAQTGISRIDCMSKTSIIGGTKGEGIMLNDSMRSVFLTEKEKCPYNNNAPGSHHDDNTMCEKSTDVIKNSNIYAKSSGFYPEHDEEKKKKNSDLGHIKCRKTYLYKNIPRSENKIVHFNRNPSGENKSKGEIAITNSMEEENSIIGDTTIESKRKCSNYQSKEQIEGIISNNVKEKSHRVNSTEKKDIYFECKTANTSDSNIKEAELYFPVPSFDEIKKRGSYHTYENYSKSNKMYAHDREDILSRNTEEEGKKDVSARIENSHDNNMKKGDKSFGVNRQKNGDVDDRKVLSEDVFVEISQSATHDKEEEIRFRHCDIFNEIMNKYTGKIVGEIDEKKEFKHGEEATINQADVQEDKTERMLYQTGAQTRKEAVRHAGKIAQREKSNPLSVDTKCSSLRENKGNFQMGNKRFAAPTLSSNRRSIVLKKKILDQIKTEKRDLSENYRRRILYSHKINGISRADTHSDKTNNRIVIHGKSEQCTNHSRIVLEKNNPSINTVISSSKKVNVSNSHTNSQSTASNSVERSLYNRHYNDLIEKHIYSEHFDVNNNIAMQSSLQCKDTPYRGDKNINFVPNMCYAGGDVKTIKWEGKKLKSECESGKKEEVETNQVDQVEGENQINTNTLGEGNKPMSVGEENGEALSEEAPEGREMMAPLEEVAPKVHRSQVIRSGIKSSGIRSGLKSNIRNGVKSSIRRGVRSGIGQHKKGDSSITMSSNSTLSVKSDVQAKGKTNGDDLKCAPTWRATKVNREKGNVICDTMERVERNSTKRKDPCNNSSSRTRLLGVKSKVCITSMGKQSNKKKEDNTHDQKVSNEKGRTNTKIGTTNEGNKTERYIGGKGEGVLSEKANTTEGKKNDTKLNKCKKRAHYFGNPHNTKTNCGDVINEEMEKYKSSMKKKKMKSNSIPPESVKRGNVSQARKGIHKRFDGSGREKEMESDQAVYVTQNSSSDGRKGPGKETTSSISEREDTSSSLSNNEKKEMSYFEWLAMEKKKREEVGNAEGDIVSKTVDGSEKKRMKEEILKDDEKQTMLHPLLAFNLKQNERIYEQDDFVVDKHPIGNGRTGLVFRAIIKKENEKVALKVMAKDTISTLNIERQVLKEIIIQASLNHINILELIAYFEDRTRLFLILELANGGSIRSKMKLKDKPLEEEQVALYVYQIADALSYLHNFNIIHRDLKPDNILIHYSHDHDQNKIYKYGIIKLADFGFSCQLKNRRQKRSTFCGTVDYMPPEIINQVPYDCNVDLWCLGIVIFELLVGFPPFTDDTQERIFDQIKGLNFHFPKSFPLQARELILKLCSKTAEERISAAEVKVHPWGYINMYVAKEEKREEKRIKGKLNCLKNKTLHGEIEHHVTNRDFNKDIEELDLNGLEDDIASSCSASASLAGLKRNRKRKRKPTLAKLSSAATDIETVPYKDAYMHVSQITIFVRIDGEYHNYTKNSELMKLGDKFMTMLHNAMINVQLRKSGKGIFTCYYENKDIKEDLATYFLNQEEVDFIKVDFEDRFPGKRKRPFMGTGTNMRYTNESLNMDEL</sequence>
<dbReference type="EC" id="2.7.11.1" evidence="10"/>
<evidence type="ECO:0000256" key="10">
    <source>
        <dbReference type="RuleBase" id="RU367134"/>
    </source>
</evidence>
<evidence type="ECO:0000256" key="8">
    <source>
        <dbReference type="PIRSR" id="PIRSR630616-3"/>
    </source>
</evidence>
<dbReference type="PROSITE" id="PS00108">
    <property type="entry name" value="PROTEIN_KINASE_ST"/>
    <property type="match status" value="1"/>
</dbReference>
<dbReference type="EMBL" id="FLQU01000250">
    <property type="protein sequence ID" value="SBS83147.1"/>
    <property type="molecule type" value="Genomic_DNA"/>
</dbReference>